<dbReference type="InterPro" id="IPR006095">
    <property type="entry name" value="Glu/Leu/Phe/Val/Trp_DH"/>
</dbReference>
<evidence type="ECO:0000256" key="3">
    <source>
        <dbReference type="ARBA" id="ARBA00047867"/>
    </source>
</evidence>
<keyword evidence="9" id="KW-1185">Reference proteome</keyword>
<accession>A0ABY7DIC4</accession>
<evidence type="ECO:0000256" key="2">
    <source>
        <dbReference type="ARBA" id="ARBA00023002"/>
    </source>
</evidence>
<dbReference type="Proteomes" id="UP001164746">
    <property type="component" value="Chromosome 2"/>
</dbReference>
<dbReference type="PIRSF" id="PIRSF000185">
    <property type="entry name" value="Glu_DH"/>
    <property type="match status" value="1"/>
</dbReference>
<dbReference type="InterPro" id="IPR046346">
    <property type="entry name" value="Aminoacid_DH-like_N_sf"/>
</dbReference>
<evidence type="ECO:0000256" key="4">
    <source>
        <dbReference type="ARBA" id="ARBA00048577"/>
    </source>
</evidence>
<gene>
    <name evidence="8" type="ORF">MAR_028523</name>
</gene>
<evidence type="ECO:0000256" key="5">
    <source>
        <dbReference type="PIRNR" id="PIRNR000185"/>
    </source>
</evidence>
<dbReference type="Pfam" id="PF00208">
    <property type="entry name" value="ELFV_dehydrog"/>
    <property type="match status" value="1"/>
</dbReference>
<feature type="domain" description="Glutamate/phenylalanine/leucine/valine/L-tryptophan dehydrogenase C-terminal" evidence="7">
    <location>
        <begin position="255"/>
        <end position="490"/>
    </location>
</feature>
<dbReference type="SUPFAM" id="SSF51735">
    <property type="entry name" value="NAD(P)-binding Rossmann-fold domains"/>
    <property type="match status" value="1"/>
</dbReference>
<dbReference type="PANTHER" id="PTHR11606">
    <property type="entry name" value="GLUTAMATE DEHYDROGENASE"/>
    <property type="match status" value="1"/>
</dbReference>
<comment type="catalytic activity">
    <reaction evidence="4">
        <text>L-glutamate + NADP(+) + H2O = 2-oxoglutarate + NH4(+) + NADPH + H(+)</text>
        <dbReference type="Rhea" id="RHEA:11612"/>
        <dbReference type="ChEBI" id="CHEBI:15377"/>
        <dbReference type="ChEBI" id="CHEBI:15378"/>
        <dbReference type="ChEBI" id="CHEBI:16810"/>
        <dbReference type="ChEBI" id="CHEBI:28938"/>
        <dbReference type="ChEBI" id="CHEBI:29985"/>
        <dbReference type="ChEBI" id="CHEBI:57783"/>
        <dbReference type="ChEBI" id="CHEBI:58349"/>
        <dbReference type="EC" id="1.4.1.3"/>
    </reaction>
</comment>
<dbReference type="EMBL" id="CP111013">
    <property type="protein sequence ID" value="WAQ95833.1"/>
    <property type="molecule type" value="Genomic_DNA"/>
</dbReference>
<sequence length="494" mass="55125">MMRRVTTAFVQSAKRVGYQDVLGRPLYLSGSAKFETSKRTMSDEAVNTEALGFSETVDYFFDKAAVLVMDKLIDDLPGKASKEAKSQKVKNILKMIKPVNHLVKFSFPIRRDNGDVEIVEAWRAQHSQHRTPCKGGIRYSLDVNDDEVKALSQLMTYKCAVVDVPFGGAKAGVKIDPKQYSETELEKITRRLTVELAKKGFIGPGIDVPAPDMGTGEREMSWIADTFANTLGHGNINAYACGVFHGIQNFIMEASYMSMVGLAPGFADKTVIIQGLGNVGLHSMRYLHRAGAKVIGIMEWDGAIYNADGLNPRDLEDYKIENGTIVGYPLAQPYEGNMITEQCDIFVPAASEKQLTKENAHEVKAKIIAEGANGPTTIEADKIFLERNVLVIPDLYLNAGGVTVSYFEWLKNLNHVSYGRLTFKYEKDSNHYLLAFTRAQVWKKRWSHSHLAVRGNIMRTAMKYNLGLDLRTASYIMAIEKIFRVYNDAGLTFT</sequence>
<evidence type="ECO:0000313" key="9">
    <source>
        <dbReference type="Proteomes" id="UP001164746"/>
    </source>
</evidence>
<organism evidence="8 9">
    <name type="scientific">Mya arenaria</name>
    <name type="common">Soft-shell clam</name>
    <dbReference type="NCBI Taxonomy" id="6604"/>
    <lineage>
        <taxon>Eukaryota</taxon>
        <taxon>Metazoa</taxon>
        <taxon>Spiralia</taxon>
        <taxon>Lophotrochozoa</taxon>
        <taxon>Mollusca</taxon>
        <taxon>Bivalvia</taxon>
        <taxon>Autobranchia</taxon>
        <taxon>Heteroconchia</taxon>
        <taxon>Euheterodonta</taxon>
        <taxon>Imparidentia</taxon>
        <taxon>Neoheterodontei</taxon>
        <taxon>Myida</taxon>
        <taxon>Myoidea</taxon>
        <taxon>Myidae</taxon>
        <taxon>Mya</taxon>
    </lineage>
</organism>
<dbReference type="InterPro" id="IPR006096">
    <property type="entry name" value="Glu/Leu/Phe/Val/Trp_DH_C"/>
</dbReference>
<dbReference type="CDD" id="cd01076">
    <property type="entry name" value="NAD_bind_1_Glu_DH"/>
    <property type="match status" value="1"/>
</dbReference>
<comment type="catalytic activity">
    <reaction evidence="3">
        <text>L-glutamate + NAD(+) + H2O = 2-oxoglutarate + NH4(+) + NADH + H(+)</text>
        <dbReference type="Rhea" id="RHEA:15133"/>
        <dbReference type="ChEBI" id="CHEBI:15377"/>
        <dbReference type="ChEBI" id="CHEBI:15378"/>
        <dbReference type="ChEBI" id="CHEBI:16810"/>
        <dbReference type="ChEBI" id="CHEBI:28938"/>
        <dbReference type="ChEBI" id="CHEBI:29985"/>
        <dbReference type="ChEBI" id="CHEBI:57540"/>
        <dbReference type="ChEBI" id="CHEBI:57945"/>
        <dbReference type="EC" id="1.4.1.3"/>
    </reaction>
</comment>
<dbReference type="SMART" id="SM00839">
    <property type="entry name" value="ELFV_dehydrog"/>
    <property type="match status" value="1"/>
</dbReference>
<evidence type="ECO:0000259" key="7">
    <source>
        <dbReference type="SMART" id="SM00839"/>
    </source>
</evidence>
<dbReference type="SUPFAM" id="SSF53223">
    <property type="entry name" value="Aminoacid dehydrogenase-like, N-terminal domain"/>
    <property type="match status" value="1"/>
</dbReference>
<dbReference type="InterPro" id="IPR006097">
    <property type="entry name" value="Glu/Leu/Phe/Val/Trp_DH_dimer"/>
</dbReference>
<reference evidence="8" key="1">
    <citation type="submission" date="2022-11" db="EMBL/GenBank/DDBJ databases">
        <title>Centuries of genome instability and evolution in soft-shell clam transmissible cancer (bioRxiv).</title>
        <authorList>
            <person name="Hart S.F.M."/>
            <person name="Yonemitsu M.A."/>
            <person name="Giersch R.M."/>
            <person name="Beal B.F."/>
            <person name="Arriagada G."/>
            <person name="Davis B.W."/>
            <person name="Ostrander E.A."/>
            <person name="Goff S.P."/>
            <person name="Metzger M.J."/>
        </authorList>
    </citation>
    <scope>NUCLEOTIDE SEQUENCE</scope>
    <source>
        <strain evidence="8">MELC-2E11</strain>
        <tissue evidence="8">Siphon/mantle</tissue>
    </source>
</reference>
<dbReference type="PRINTS" id="PR00082">
    <property type="entry name" value="GLFDHDRGNASE"/>
</dbReference>
<keyword evidence="2 5" id="KW-0560">Oxidoreductase</keyword>
<name>A0ABY7DIC4_MYAAR</name>
<proteinExistence type="inferred from homology"/>
<dbReference type="Gene3D" id="3.40.50.10860">
    <property type="entry name" value="Leucine Dehydrogenase, chain A, domain 1"/>
    <property type="match status" value="1"/>
</dbReference>
<dbReference type="InterPro" id="IPR036291">
    <property type="entry name" value="NAD(P)-bd_dom_sf"/>
</dbReference>
<dbReference type="InterPro" id="IPR033922">
    <property type="entry name" value="NAD_bind_Glu_DH"/>
</dbReference>
<evidence type="ECO:0000256" key="1">
    <source>
        <dbReference type="ARBA" id="ARBA00006382"/>
    </source>
</evidence>
<dbReference type="Gene3D" id="1.10.287.140">
    <property type="match status" value="1"/>
</dbReference>
<evidence type="ECO:0000256" key="6">
    <source>
        <dbReference type="RuleBase" id="RU004417"/>
    </source>
</evidence>
<evidence type="ECO:0000313" key="8">
    <source>
        <dbReference type="EMBL" id="WAQ95833.1"/>
    </source>
</evidence>
<dbReference type="InterPro" id="IPR033524">
    <property type="entry name" value="Glu/Leu/Phe/Val_DH_AS"/>
</dbReference>
<dbReference type="PROSITE" id="PS00074">
    <property type="entry name" value="GLFV_DEHYDROGENASE"/>
    <property type="match status" value="1"/>
</dbReference>
<dbReference type="PANTHER" id="PTHR11606:SF13">
    <property type="entry name" value="GLUTAMATE DEHYDROGENASE 1, MITOCHONDRIAL"/>
    <property type="match status" value="1"/>
</dbReference>
<dbReference type="InterPro" id="IPR014362">
    <property type="entry name" value="Glu_DH"/>
</dbReference>
<dbReference type="Gene3D" id="3.40.50.720">
    <property type="entry name" value="NAD(P)-binding Rossmann-like Domain"/>
    <property type="match status" value="1"/>
</dbReference>
<protein>
    <recommendedName>
        <fullName evidence="5">Glutamate dehydrogenase</fullName>
    </recommendedName>
</protein>
<dbReference type="Pfam" id="PF02812">
    <property type="entry name" value="ELFV_dehydrog_N"/>
    <property type="match status" value="1"/>
</dbReference>
<comment type="similarity">
    <text evidence="1 5 6">Belongs to the Glu/Leu/Phe/Val dehydrogenases family.</text>
</comment>